<dbReference type="Proteomes" id="UP000019199">
    <property type="component" value="Unassembled WGS sequence"/>
</dbReference>
<proteinExistence type="predicted"/>
<reference evidence="1 2" key="1">
    <citation type="submission" date="2013-10" db="EMBL/GenBank/DDBJ databases">
        <title>Antibiotic resistance diversity of beta-lactamase producers in the General Hospital Vienna.</title>
        <authorList>
            <person name="Barisic I."/>
            <person name="Mitteregger D."/>
            <person name="Hirschl A.M."/>
            <person name="Noehammer C."/>
            <person name="Wiesinger-Mayr H."/>
        </authorList>
    </citation>
    <scope>NUCLEOTIDE SEQUENCE [LARGE SCALE GENOMIC DNA]</scope>
    <source>
        <strain evidence="1 2">ISC7</strain>
    </source>
</reference>
<accession>W1F201</accession>
<sequence length="42" mass="4657">MITVAKTANCLFYGTLTGLLLKKMRGQKIILNFLLSGRNNSL</sequence>
<dbReference type="EMBL" id="CBWN010000128">
    <property type="protein sequence ID" value="CDL28424.1"/>
    <property type="molecule type" value="Genomic_DNA"/>
</dbReference>
<organism evidence="1 2">
    <name type="scientific">Escherichia coli ISC7</name>
    <dbReference type="NCBI Taxonomy" id="1432555"/>
    <lineage>
        <taxon>Bacteria</taxon>
        <taxon>Pseudomonadati</taxon>
        <taxon>Pseudomonadota</taxon>
        <taxon>Gammaproteobacteria</taxon>
        <taxon>Enterobacterales</taxon>
        <taxon>Enterobacteriaceae</taxon>
        <taxon>Escherichia</taxon>
    </lineage>
</organism>
<comment type="caution">
    <text evidence="1">The sequence shown here is derived from an EMBL/GenBank/DDBJ whole genome shotgun (WGS) entry which is preliminary data.</text>
</comment>
<evidence type="ECO:0000313" key="1">
    <source>
        <dbReference type="EMBL" id="CDL28424.1"/>
    </source>
</evidence>
<dbReference type="AlphaFoldDB" id="W1F201"/>
<protein>
    <submittedName>
        <fullName evidence="1">Uncharacterized protein</fullName>
    </submittedName>
</protein>
<evidence type="ECO:0000313" key="2">
    <source>
        <dbReference type="Proteomes" id="UP000019199"/>
    </source>
</evidence>
<name>W1F201_ECOLX</name>